<dbReference type="GeneID" id="93717647"/>
<dbReference type="PANTHER" id="PTHR30121:SF6">
    <property type="entry name" value="SLR6007 PROTEIN"/>
    <property type="match status" value="1"/>
</dbReference>
<dbReference type="KEGG" id="ran:Riean_0555"/>
<dbReference type="REBASE" id="329263">
    <property type="entry name" value="M.Ran15868CDndE"/>
</dbReference>
<dbReference type="Gene3D" id="1.10.1220.160">
    <property type="entry name" value="DNA sulphur modification protein DndE"/>
    <property type="match status" value="1"/>
</dbReference>
<name>E4T9P2_RIEAD</name>
<dbReference type="Proteomes" id="UP000010093">
    <property type="component" value="Chromosome"/>
</dbReference>
<evidence type="ECO:0000313" key="3">
    <source>
        <dbReference type="Proteomes" id="UP000010093"/>
    </source>
</evidence>
<sequence>MQINIRTSEANQEIVRKLTSKLPVGTKENVIARIALGYSLQNGKYFTSSEFNLYDSKGKEYKDHILFDAKYRDFFIALICQHYGIYKTDDNIPKYIKLHIDHGLELMDNLFSNQHNYTFFDFLTEHLDKGISFLDTVKVSLDAVKNNNQNIEKSYFGEPIKILVGNKLDEKTEDIVLNFNDTNSYNNNHIAVAGSSGTGKTQFALQILKEISEKSNYHVNFIYLDFKGLKDDDLIQMQPFFEKTRAQFIDAPNTPFPINPLSFIDSINDINKQMGIDKFVDIICKYSNIGIKQRGKLREATNEAFISKKPGEHPSFREINEQLLEIVGDKRDILTEIIEELSRYNVFQEDKKVKIFLNQNIYLSLSGDLSNSVRFTSLFLIINYIYNVFMNMESTPTENGYRAMRYVLLIDEAHVIFKEKKYQDILEKILREIRSKGVSVVLLSQGIEEFNQPTFDFSSMCEISFLLNVKDKNNTKAINKFLGFSDKDGTKAYRSLEKIQKGQAISNIKEFSKGELFEIKQFYNTP</sequence>
<proteinExistence type="predicted"/>
<evidence type="ECO:0000259" key="1">
    <source>
        <dbReference type="SMART" id="SM00382"/>
    </source>
</evidence>
<dbReference type="AlphaFoldDB" id="E4T9P2"/>
<dbReference type="InterPro" id="IPR027417">
    <property type="entry name" value="P-loop_NTPase"/>
</dbReference>
<reference evidence="2 3" key="1">
    <citation type="journal article" date="2012" name="J. Bacteriol.">
        <title>Complete genome sequence of Riemerella anatipestifer reference strain.</title>
        <authorList>
            <person name="Wang X."/>
            <person name="Zhu D."/>
            <person name="Wang M."/>
            <person name="Cheng A."/>
            <person name="Jia R."/>
            <person name="Zhou Y."/>
            <person name="Chen Z."/>
            <person name="Luo Q."/>
            <person name="Liu F."/>
            <person name="Wang Y."/>
            <person name="Chen X.Y."/>
        </authorList>
    </citation>
    <scope>NUCLEOTIDE SEQUENCE [LARGE SCALE GENOMIC DNA]</scope>
    <source>
        <strain evidence="3">DSM 15868</strain>
    </source>
</reference>
<dbReference type="SUPFAM" id="SSF52540">
    <property type="entry name" value="P-loop containing nucleoside triphosphate hydrolases"/>
    <property type="match status" value="1"/>
</dbReference>
<evidence type="ECO:0000313" key="2">
    <source>
        <dbReference type="EMBL" id="AFD55734.1"/>
    </source>
</evidence>
<gene>
    <name evidence="2" type="ORF">RA0C_0782</name>
</gene>
<dbReference type="EMBL" id="CP003388">
    <property type="protein sequence ID" value="AFD55734.1"/>
    <property type="molecule type" value="Genomic_DNA"/>
</dbReference>
<dbReference type="PANTHER" id="PTHR30121">
    <property type="entry name" value="UNCHARACTERIZED PROTEIN YJGR-RELATED"/>
    <property type="match status" value="1"/>
</dbReference>
<accession>E4T9P2</accession>
<dbReference type="Pfam" id="PF08870">
    <property type="entry name" value="DndE"/>
    <property type="match status" value="1"/>
</dbReference>
<dbReference type="Gene3D" id="3.40.50.300">
    <property type="entry name" value="P-loop containing nucleotide triphosphate hydrolases"/>
    <property type="match status" value="2"/>
</dbReference>
<dbReference type="HOGENOM" id="CLU_039821_0_0_10"/>
<dbReference type="InterPro" id="IPR051162">
    <property type="entry name" value="T4SS_component"/>
</dbReference>
<dbReference type="InterPro" id="IPR014969">
    <property type="entry name" value="DNA_S_DndE"/>
</dbReference>
<dbReference type="InterPro" id="IPR038472">
    <property type="entry name" value="DndE_sf"/>
</dbReference>
<protein>
    <recommendedName>
        <fullName evidence="1">AAA+ ATPase domain-containing protein</fullName>
    </recommendedName>
</protein>
<dbReference type="PATRIC" id="fig|693978.17.peg.790"/>
<dbReference type="KEGG" id="rai:RA0C_0782"/>
<dbReference type="RefSeq" id="WP_013446839.1">
    <property type="nucleotide sequence ID" value="NC_014738.1"/>
</dbReference>
<dbReference type="InterPro" id="IPR003593">
    <property type="entry name" value="AAA+_ATPase"/>
</dbReference>
<organism evidence="2 3">
    <name type="scientific">Riemerella anatipestifer (strain ATCC 11845 / DSM 15868 / JCM 9532 / NCTC 11014)</name>
    <dbReference type="NCBI Taxonomy" id="693978"/>
    <lineage>
        <taxon>Bacteria</taxon>
        <taxon>Pseudomonadati</taxon>
        <taxon>Bacteroidota</taxon>
        <taxon>Flavobacteriia</taxon>
        <taxon>Flavobacteriales</taxon>
        <taxon>Weeksellaceae</taxon>
        <taxon>Riemerella</taxon>
    </lineage>
</organism>
<feature type="domain" description="AAA+ ATPase" evidence="1">
    <location>
        <begin position="186"/>
        <end position="473"/>
    </location>
</feature>
<dbReference type="SMART" id="SM00382">
    <property type="entry name" value="AAA"/>
    <property type="match status" value="1"/>
</dbReference>